<feature type="region of interest" description="Disordered" evidence="1">
    <location>
        <begin position="641"/>
        <end position="679"/>
    </location>
</feature>
<reference evidence="3 4" key="1">
    <citation type="submission" date="2024-10" db="EMBL/GenBank/DDBJ databases">
        <authorList>
            <person name="Kim D."/>
        </authorList>
    </citation>
    <scope>NUCLEOTIDE SEQUENCE [LARGE SCALE GENOMIC DNA]</scope>
    <source>
        <strain evidence="3">BH-2024</strain>
    </source>
</reference>
<evidence type="ECO:0000313" key="3">
    <source>
        <dbReference type="EMBL" id="KAL3094644.1"/>
    </source>
</evidence>
<evidence type="ECO:0000313" key="4">
    <source>
        <dbReference type="Proteomes" id="UP001620626"/>
    </source>
</evidence>
<accession>A0ABD2JW43</accession>
<proteinExistence type="predicted"/>
<feature type="chain" id="PRO_5044832489" evidence="2">
    <location>
        <begin position="29"/>
        <end position="679"/>
    </location>
</feature>
<keyword evidence="2" id="KW-0732">Signal</keyword>
<sequence length="679" mass="76450">MSNKWNLPLAFCTLFVHLLLDVPSSSDAMYGTAARQTANLVQKVAQTVKVATKGPAGGSVRSKVTNTQKNIVAQGKMPKTTEGKLQKKAPNLPSNGATQQQSFQAMLDNYKRMAEIQLRSQLEFQMKIINQVTEVAKTKVTKAKEAAQKAKSHMLFGLDKLPEGVHQHAHLPNKLMVLNEGDKVSNAMQKLGKHMYDGIWRMSYKLKQLPRKTAAILAATFVFAEYAHTRDEWSQATLNPLITPDNVGFSLPRSMEEFKEGLINAALDILPDFAFALPVSLFVANPPAAILWAGWMAVGEYFAKKSWSLFLRDIVLPTENGEKFMELLKNKEVPVGRVFAKEGEEDDEDDAKAEPIFAEQEERGERSKGQKETVPIIEALADSQVNSNLYQYLFMNTLRAYYVTATSIYSHVMGEIEKAKDETSMTDLAKNVKQELTNPTDKKNSSKFKNWLDGMVRNKDDMLFEMEKDEQNHIEEVAKGITTRIVYTNVKNHQSKSEWDTIARIITEIIKTPKVMEEMVQVKLRGSSRFMPKDGISNDAGTNTDQLRIYKMDNLSEIDSAAEIAFVPMIEKEMVKKLMERFKKNVTDVKTTVNVVNKFLEGIQEKTSESAVLLEQPRDLKEVAEKVVKANNASEVLKKEGQKVKIREQNTVSRHTNNSGRNPMNADRQSKNKGFALLS</sequence>
<name>A0ABD2JW43_9BILA</name>
<dbReference type="AlphaFoldDB" id="A0ABD2JW43"/>
<feature type="compositionally biased region" description="Polar residues" evidence="1">
    <location>
        <begin position="649"/>
        <end position="662"/>
    </location>
</feature>
<feature type="signal peptide" evidence="2">
    <location>
        <begin position="1"/>
        <end position="28"/>
    </location>
</feature>
<dbReference type="EMBL" id="JBICBT010000893">
    <property type="protein sequence ID" value="KAL3094644.1"/>
    <property type="molecule type" value="Genomic_DNA"/>
</dbReference>
<keyword evidence="4" id="KW-1185">Reference proteome</keyword>
<organism evidence="3 4">
    <name type="scientific">Heterodera trifolii</name>
    <dbReference type="NCBI Taxonomy" id="157864"/>
    <lineage>
        <taxon>Eukaryota</taxon>
        <taxon>Metazoa</taxon>
        <taxon>Ecdysozoa</taxon>
        <taxon>Nematoda</taxon>
        <taxon>Chromadorea</taxon>
        <taxon>Rhabditida</taxon>
        <taxon>Tylenchina</taxon>
        <taxon>Tylenchomorpha</taxon>
        <taxon>Tylenchoidea</taxon>
        <taxon>Heteroderidae</taxon>
        <taxon>Heteroderinae</taxon>
        <taxon>Heterodera</taxon>
    </lineage>
</organism>
<comment type="caution">
    <text evidence="3">The sequence shown here is derived from an EMBL/GenBank/DDBJ whole genome shotgun (WGS) entry which is preliminary data.</text>
</comment>
<feature type="region of interest" description="Disordered" evidence="1">
    <location>
        <begin position="78"/>
        <end position="97"/>
    </location>
</feature>
<gene>
    <name evidence="3" type="ORF">niasHT_023958</name>
</gene>
<evidence type="ECO:0000256" key="2">
    <source>
        <dbReference type="SAM" id="SignalP"/>
    </source>
</evidence>
<evidence type="ECO:0000256" key="1">
    <source>
        <dbReference type="SAM" id="MobiDB-lite"/>
    </source>
</evidence>
<dbReference type="Proteomes" id="UP001620626">
    <property type="component" value="Unassembled WGS sequence"/>
</dbReference>
<protein>
    <submittedName>
        <fullName evidence="3">Uncharacterized protein</fullName>
    </submittedName>
</protein>